<dbReference type="Proteomes" id="UP000007014">
    <property type="component" value="Chromosome 13"/>
</dbReference>
<dbReference type="AlphaFoldDB" id="M1UTA5"/>
<evidence type="ECO:0000256" key="8">
    <source>
        <dbReference type="ARBA" id="ARBA00023098"/>
    </source>
</evidence>
<dbReference type="GO" id="GO:0019367">
    <property type="term" value="P:fatty acid elongation, saturated fatty acid"/>
    <property type="evidence" value="ECO:0007669"/>
    <property type="project" value="TreeGrafter"/>
</dbReference>
<protein>
    <recommendedName>
        <fullName evidence="12">Elongation of fatty acids protein</fullName>
        <ecNumber evidence="12">2.3.1.-</ecNumber>
    </recommendedName>
</protein>
<feature type="transmembrane region" description="Helical" evidence="12">
    <location>
        <begin position="190"/>
        <end position="211"/>
    </location>
</feature>
<dbReference type="GO" id="GO:0034626">
    <property type="term" value="P:fatty acid elongation, polyunsaturated fatty acid"/>
    <property type="evidence" value="ECO:0007669"/>
    <property type="project" value="TreeGrafter"/>
</dbReference>
<feature type="transmembrane region" description="Helical" evidence="12">
    <location>
        <begin position="94"/>
        <end position="117"/>
    </location>
</feature>
<keyword evidence="4 12" id="KW-0808">Transferase</keyword>
<dbReference type="STRING" id="280699.M1UTA5"/>
<reference evidence="13 14" key="2">
    <citation type="journal article" date="2007" name="BMC Biol.">
        <title>A 100%-complete sequence reveals unusually simple genomic features in the hot-spring red alga Cyanidioschyzon merolae.</title>
        <authorList>
            <person name="Nozaki H."/>
            <person name="Takano H."/>
            <person name="Misumi O."/>
            <person name="Terasawa K."/>
            <person name="Matsuzaki M."/>
            <person name="Maruyama S."/>
            <person name="Nishida K."/>
            <person name="Yagisawa F."/>
            <person name="Yoshida Y."/>
            <person name="Fujiwara T."/>
            <person name="Takio S."/>
            <person name="Tamura K."/>
            <person name="Chung S.J."/>
            <person name="Nakamura S."/>
            <person name="Kuroiwa H."/>
            <person name="Tanaka K."/>
            <person name="Sato N."/>
            <person name="Kuroiwa T."/>
        </authorList>
    </citation>
    <scope>NUCLEOTIDE SEQUENCE [LARGE SCALE GENOMIC DNA]</scope>
    <source>
        <strain evidence="13 14">10D</strain>
    </source>
</reference>
<evidence type="ECO:0000256" key="3">
    <source>
        <dbReference type="ARBA" id="ARBA00022516"/>
    </source>
</evidence>
<dbReference type="EMBL" id="AP006495">
    <property type="protein sequence ID" value="BAM80991.1"/>
    <property type="molecule type" value="Genomic_DNA"/>
</dbReference>
<dbReference type="InterPro" id="IPR002076">
    <property type="entry name" value="ELO_fam"/>
</dbReference>
<comment type="similarity">
    <text evidence="2 12">Belongs to the ELO family.</text>
</comment>
<feature type="transmembrane region" description="Helical" evidence="12">
    <location>
        <begin position="53"/>
        <end position="73"/>
    </location>
</feature>
<keyword evidence="6 12" id="KW-0276">Fatty acid metabolism</keyword>
<evidence type="ECO:0000256" key="5">
    <source>
        <dbReference type="ARBA" id="ARBA00022692"/>
    </source>
</evidence>
<organism evidence="13 14">
    <name type="scientific">Cyanidioschyzon merolae (strain NIES-3377 / 10D)</name>
    <name type="common">Unicellular red alga</name>
    <dbReference type="NCBI Taxonomy" id="280699"/>
    <lineage>
        <taxon>Eukaryota</taxon>
        <taxon>Rhodophyta</taxon>
        <taxon>Bangiophyceae</taxon>
        <taxon>Cyanidiales</taxon>
        <taxon>Cyanidiaceae</taxon>
        <taxon>Cyanidioschyzon</taxon>
    </lineage>
</organism>
<feature type="transmembrane region" description="Helical" evidence="12">
    <location>
        <begin position="223"/>
        <end position="244"/>
    </location>
</feature>
<sequence length="289" mass="34160">MNLNMILEASIQQFKFAVETLRTGPGSMKVPIHWTHWSTLSPSATSHAFSAPIWLLIFWFFYFLSTFILWLAWRIHVSRPLDQALRLLAFLHNLVLSAWSGVMFLGAASAVVAVTRSDGSIERTFCSSSFDNFPRNIYYWLYMFYLSKPVEFFDTFLLAARGKPLTVLHVWHHASVVFETWSWLRYGLNFSIYGMLFNTAIHTIMYMYFAYASMQWRFPWKRWITLLQIVQFITSFALTIPYLYLYWRNPQRCMGMPALAISTFCNASYLLLFLRFYRRTYWPVSKAKD</sequence>
<name>M1UTA5_CYAM1</name>
<dbReference type="Pfam" id="PF01151">
    <property type="entry name" value="ELO"/>
    <property type="match status" value="1"/>
</dbReference>
<accession>M1UTA5</accession>
<evidence type="ECO:0000256" key="4">
    <source>
        <dbReference type="ARBA" id="ARBA00022679"/>
    </source>
</evidence>
<dbReference type="eggNOG" id="KOG3071">
    <property type="taxonomic scope" value="Eukaryota"/>
</dbReference>
<dbReference type="GeneID" id="16995138"/>
<evidence type="ECO:0000256" key="10">
    <source>
        <dbReference type="ARBA" id="ARBA00023160"/>
    </source>
</evidence>
<dbReference type="RefSeq" id="XP_005537027.1">
    <property type="nucleotide sequence ID" value="XM_005536970.1"/>
</dbReference>
<evidence type="ECO:0000256" key="1">
    <source>
        <dbReference type="ARBA" id="ARBA00004141"/>
    </source>
</evidence>
<dbReference type="GO" id="GO:0009922">
    <property type="term" value="F:fatty acid elongase activity"/>
    <property type="evidence" value="ECO:0007669"/>
    <property type="project" value="UniProtKB-EC"/>
</dbReference>
<evidence type="ECO:0000256" key="2">
    <source>
        <dbReference type="ARBA" id="ARBA00007263"/>
    </source>
</evidence>
<evidence type="ECO:0000256" key="9">
    <source>
        <dbReference type="ARBA" id="ARBA00023136"/>
    </source>
</evidence>
<dbReference type="GO" id="GO:0005789">
    <property type="term" value="C:endoplasmic reticulum membrane"/>
    <property type="evidence" value="ECO:0007669"/>
    <property type="project" value="TreeGrafter"/>
</dbReference>
<evidence type="ECO:0000256" key="6">
    <source>
        <dbReference type="ARBA" id="ARBA00022832"/>
    </source>
</evidence>
<evidence type="ECO:0000313" key="14">
    <source>
        <dbReference type="Proteomes" id="UP000007014"/>
    </source>
</evidence>
<keyword evidence="9 12" id="KW-0472">Membrane</keyword>
<comment type="catalytic activity">
    <reaction evidence="12">
        <text>an acyl-CoA + malonyl-CoA + H(+) = a 3-oxoacyl-CoA + CO2 + CoA</text>
        <dbReference type="Rhea" id="RHEA:50252"/>
        <dbReference type="ChEBI" id="CHEBI:15378"/>
        <dbReference type="ChEBI" id="CHEBI:16526"/>
        <dbReference type="ChEBI" id="CHEBI:57287"/>
        <dbReference type="ChEBI" id="CHEBI:57384"/>
        <dbReference type="ChEBI" id="CHEBI:58342"/>
        <dbReference type="ChEBI" id="CHEBI:90726"/>
    </reaction>
    <physiologicalReaction direction="left-to-right" evidence="12">
        <dbReference type="Rhea" id="RHEA:50253"/>
    </physiologicalReaction>
</comment>
<comment type="subcellular location">
    <subcellularLocation>
        <location evidence="1">Membrane</location>
        <topology evidence="1">Multi-pass membrane protein</topology>
    </subcellularLocation>
</comment>
<keyword evidence="5 12" id="KW-0812">Transmembrane</keyword>
<dbReference type="EC" id="2.3.1.-" evidence="12"/>
<evidence type="ECO:0000313" key="13">
    <source>
        <dbReference type="EMBL" id="BAM80991.1"/>
    </source>
</evidence>
<dbReference type="GO" id="GO:0034625">
    <property type="term" value="P:fatty acid elongation, monounsaturated fatty acid"/>
    <property type="evidence" value="ECO:0007669"/>
    <property type="project" value="TreeGrafter"/>
</dbReference>
<evidence type="ECO:0000256" key="12">
    <source>
        <dbReference type="RuleBase" id="RU361115"/>
    </source>
</evidence>
<feature type="transmembrane region" description="Helical" evidence="12">
    <location>
        <begin position="256"/>
        <end position="277"/>
    </location>
</feature>
<gene>
    <name evidence="13" type="ORF">CYME_CMM126C</name>
</gene>
<comment type="catalytic activity">
    <reaction evidence="11">
        <text>a very-long-chain acyl-CoA + malonyl-CoA + H(+) = a very-long-chain 3-oxoacyl-CoA + CO2 + CoA</text>
        <dbReference type="Rhea" id="RHEA:32727"/>
        <dbReference type="ChEBI" id="CHEBI:15378"/>
        <dbReference type="ChEBI" id="CHEBI:16526"/>
        <dbReference type="ChEBI" id="CHEBI:57287"/>
        <dbReference type="ChEBI" id="CHEBI:57384"/>
        <dbReference type="ChEBI" id="CHEBI:90725"/>
        <dbReference type="ChEBI" id="CHEBI:90736"/>
        <dbReference type="EC" id="2.3.1.199"/>
    </reaction>
</comment>
<proteinExistence type="inferred from homology"/>
<keyword evidence="3 12" id="KW-0444">Lipid biosynthesis</keyword>
<dbReference type="GO" id="GO:0042761">
    <property type="term" value="P:very long-chain fatty acid biosynthetic process"/>
    <property type="evidence" value="ECO:0007669"/>
    <property type="project" value="TreeGrafter"/>
</dbReference>
<evidence type="ECO:0000256" key="7">
    <source>
        <dbReference type="ARBA" id="ARBA00022989"/>
    </source>
</evidence>
<evidence type="ECO:0000256" key="11">
    <source>
        <dbReference type="ARBA" id="ARBA00047375"/>
    </source>
</evidence>
<keyword evidence="14" id="KW-1185">Reference proteome</keyword>
<reference evidence="13 14" key="1">
    <citation type="journal article" date="2004" name="Nature">
        <title>Genome sequence of the ultrasmall unicellular red alga Cyanidioschyzon merolae 10D.</title>
        <authorList>
            <person name="Matsuzaki M."/>
            <person name="Misumi O."/>
            <person name="Shin-i T."/>
            <person name="Maruyama S."/>
            <person name="Takahara M."/>
            <person name="Miyagishima S."/>
            <person name="Mori T."/>
            <person name="Nishida K."/>
            <person name="Yagisawa F."/>
            <person name="Nishida K."/>
            <person name="Yoshida Y."/>
            <person name="Nishimura Y."/>
            <person name="Nakao S."/>
            <person name="Kobayashi T."/>
            <person name="Momoyama Y."/>
            <person name="Higashiyama T."/>
            <person name="Minoda A."/>
            <person name="Sano M."/>
            <person name="Nomoto H."/>
            <person name="Oishi K."/>
            <person name="Hayashi H."/>
            <person name="Ohta F."/>
            <person name="Nishizaka S."/>
            <person name="Haga S."/>
            <person name="Miura S."/>
            <person name="Morishita T."/>
            <person name="Kabeya Y."/>
            <person name="Terasawa K."/>
            <person name="Suzuki Y."/>
            <person name="Ishii Y."/>
            <person name="Asakawa S."/>
            <person name="Takano H."/>
            <person name="Ohta N."/>
            <person name="Kuroiwa H."/>
            <person name="Tanaka K."/>
            <person name="Shimizu N."/>
            <person name="Sugano S."/>
            <person name="Sato N."/>
            <person name="Nozaki H."/>
            <person name="Ogasawara N."/>
            <person name="Kohara Y."/>
            <person name="Kuroiwa T."/>
        </authorList>
    </citation>
    <scope>NUCLEOTIDE SEQUENCE [LARGE SCALE GENOMIC DNA]</scope>
    <source>
        <strain evidence="13 14">10D</strain>
    </source>
</reference>
<dbReference type="OrthoDB" id="434092at2759"/>
<dbReference type="PANTHER" id="PTHR11157:SF134">
    <property type="entry name" value="ELONGATION OF FATTY ACIDS PROTEIN 1-RELATED"/>
    <property type="match status" value="1"/>
</dbReference>
<keyword evidence="7 12" id="KW-1133">Transmembrane helix</keyword>
<dbReference type="PANTHER" id="PTHR11157">
    <property type="entry name" value="FATTY ACID ACYL TRANSFERASE-RELATED"/>
    <property type="match status" value="1"/>
</dbReference>
<keyword evidence="10 12" id="KW-0275">Fatty acid biosynthesis</keyword>
<dbReference type="GO" id="GO:0030148">
    <property type="term" value="P:sphingolipid biosynthetic process"/>
    <property type="evidence" value="ECO:0007669"/>
    <property type="project" value="TreeGrafter"/>
</dbReference>
<dbReference type="KEGG" id="cme:CYME_CMM126C"/>
<keyword evidence="8 12" id="KW-0443">Lipid metabolism</keyword>